<dbReference type="SUPFAM" id="SSF52540">
    <property type="entry name" value="P-loop containing nucleoside triphosphate hydrolases"/>
    <property type="match status" value="1"/>
</dbReference>
<comment type="similarity">
    <text evidence="5">Belongs to the TRAFAC class myosin-kinesin ATPase superfamily. Kinesin family.</text>
</comment>
<protein>
    <recommendedName>
        <fullName evidence="6">Kinesin motor domain-containing protein</fullName>
    </recommendedName>
</protein>
<dbReference type="PROSITE" id="PS50067">
    <property type="entry name" value="KINESIN_MOTOR_2"/>
    <property type="match status" value="1"/>
</dbReference>
<dbReference type="GO" id="GO:0005524">
    <property type="term" value="F:ATP binding"/>
    <property type="evidence" value="ECO:0007669"/>
    <property type="project" value="UniProtKB-UniRule"/>
</dbReference>
<dbReference type="Pfam" id="PF00225">
    <property type="entry name" value="Kinesin"/>
    <property type="match status" value="1"/>
</dbReference>
<evidence type="ECO:0000259" key="6">
    <source>
        <dbReference type="PROSITE" id="PS50067"/>
    </source>
</evidence>
<reference evidence="7 8" key="1">
    <citation type="journal article" date="2018" name="Nat. Ecol. Evol.">
        <title>Shark genomes provide insights into elasmobranch evolution and the origin of vertebrates.</title>
        <authorList>
            <person name="Hara Y"/>
            <person name="Yamaguchi K"/>
            <person name="Onimaru K"/>
            <person name="Kadota M"/>
            <person name="Koyanagi M"/>
            <person name="Keeley SD"/>
            <person name="Tatsumi K"/>
            <person name="Tanaka K"/>
            <person name="Motone F"/>
            <person name="Kageyama Y"/>
            <person name="Nozu R"/>
            <person name="Adachi N"/>
            <person name="Nishimura O"/>
            <person name="Nakagawa R"/>
            <person name="Tanegashima C"/>
            <person name="Kiyatake I"/>
            <person name="Matsumoto R"/>
            <person name="Murakumo K"/>
            <person name="Nishida K"/>
            <person name="Terakita A"/>
            <person name="Kuratani S"/>
            <person name="Sato K"/>
            <person name="Hyodo S Kuraku.S."/>
        </authorList>
    </citation>
    <scope>NUCLEOTIDE SEQUENCE [LARGE SCALE GENOMIC DNA]</scope>
</reference>
<keyword evidence="3 5" id="KW-0067">ATP-binding</keyword>
<dbReference type="GO" id="GO:0005856">
    <property type="term" value="C:cytoskeleton"/>
    <property type="evidence" value="ECO:0007669"/>
    <property type="project" value="UniProtKB-SubCell"/>
</dbReference>
<dbReference type="SMART" id="SM00129">
    <property type="entry name" value="KISc"/>
    <property type="match status" value="1"/>
</dbReference>
<comment type="subcellular location">
    <subcellularLocation>
        <location evidence="1">Cytoplasm</location>
        <location evidence="1">Cytoskeleton</location>
    </subcellularLocation>
</comment>
<dbReference type="AlphaFoldDB" id="A0A401PWH8"/>
<keyword evidence="4" id="KW-0963">Cytoplasm</keyword>
<evidence type="ECO:0000313" key="7">
    <source>
        <dbReference type="EMBL" id="GCB77486.1"/>
    </source>
</evidence>
<gene>
    <name evidence="7" type="ORF">scyTo_0018479</name>
</gene>
<dbReference type="GO" id="GO:0007018">
    <property type="term" value="P:microtubule-based movement"/>
    <property type="evidence" value="ECO:0007669"/>
    <property type="project" value="InterPro"/>
</dbReference>
<dbReference type="InterPro" id="IPR001752">
    <property type="entry name" value="Kinesin_motor_dom"/>
</dbReference>
<dbReference type="GO" id="GO:0003777">
    <property type="term" value="F:microtubule motor activity"/>
    <property type="evidence" value="ECO:0007669"/>
    <property type="project" value="InterPro"/>
</dbReference>
<dbReference type="InterPro" id="IPR036961">
    <property type="entry name" value="Kinesin_motor_dom_sf"/>
</dbReference>
<dbReference type="Proteomes" id="UP000288216">
    <property type="component" value="Unassembled WGS sequence"/>
</dbReference>
<keyword evidence="4" id="KW-0206">Cytoskeleton</keyword>
<dbReference type="InterPro" id="IPR027640">
    <property type="entry name" value="Kinesin-like_fam"/>
</dbReference>
<evidence type="ECO:0000256" key="5">
    <source>
        <dbReference type="PROSITE-ProRule" id="PRU00283"/>
    </source>
</evidence>
<dbReference type="OrthoDB" id="3176171at2759"/>
<accession>A0A401PWH8</accession>
<dbReference type="Gene3D" id="3.40.850.10">
    <property type="entry name" value="Kinesin motor domain"/>
    <property type="match status" value="1"/>
</dbReference>
<comment type="caution">
    <text evidence="7">The sequence shown here is derived from an EMBL/GenBank/DDBJ whole genome shotgun (WGS) entry which is preliminary data.</text>
</comment>
<sequence length="280" mass="31139">MDTNPVLAINSCGRAIMEFAPGRFQNEICPQRGGGGRAREKQIRTAPGIGKLGRSGGFPSPDPSEVHEEAGSVRVIIIIMVLEEEGNVTVVVRIRPPNQREQQSNKQAVVEAVGENVLVFDPKEDTNDDVFSGAKFRDRAMPHRKSKDLKFMFDRVFNETSSQQEVFEFTTKPILEGVLNGYSCSVFAYGATGSGKTHTMLGSVDQPGVMYRTMVELYEKIEEMKDEKICEVAVSYLEVYNEQIQDLLEPKGSLAVREDPEKGTVVQRLSFHRVGVPCCF</sequence>
<dbReference type="PANTHER" id="PTHR47968">
    <property type="entry name" value="CENTROMERE PROTEIN E"/>
    <property type="match status" value="1"/>
</dbReference>
<evidence type="ECO:0000313" key="8">
    <source>
        <dbReference type="Proteomes" id="UP000288216"/>
    </source>
</evidence>
<evidence type="ECO:0000256" key="2">
    <source>
        <dbReference type="ARBA" id="ARBA00022741"/>
    </source>
</evidence>
<evidence type="ECO:0000256" key="4">
    <source>
        <dbReference type="ARBA" id="ARBA00023212"/>
    </source>
</evidence>
<dbReference type="InterPro" id="IPR027417">
    <property type="entry name" value="P-loop_NTPase"/>
</dbReference>
<dbReference type="EMBL" id="BFAA01012904">
    <property type="protein sequence ID" value="GCB77486.1"/>
    <property type="molecule type" value="Genomic_DNA"/>
</dbReference>
<keyword evidence="8" id="KW-1185">Reference proteome</keyword>
<organism evidence="7 8">
    <name type="scientific">Scyliorhinus torazame</name>
    <name type="common">Cloudy catshark</name>
    <name type="synonym">Catulus torazame</name>
    <dbReference type="NCBI Taxonomy" id="75743"/>
    <lineage>
        <taxon>Eukaryota</taxon>
        <taxon>Metazoa</taxon>
        <taxon>Chordata</taxon>
        <taxon>Craniata</taxon>
        <taxon>Vertebrata</taxon>
        <taxon>Chondrichthyes</taxon>
        <taxon>Elasmobranchii</taxon>
        <taxon>Galeomorphii</taxon>
        <taxon>Galeoidea</taxon>
        <taxon>Carcharhiniformes</taxon>
        <taxon>Scyliorhinidae</taxon>
        <taxon>Scyliorhinus</taxon>
    </lineage>
</organism>
<keyword evidence="2 5" id="KW-0547">Nucleotide-binding</keyword>
<evidence type="ECO:0000256" key="3">
    <source>
        <dbReference type="ARBA" id="ARBA00022840"/>
    </source>
</evidence>
<dbReference type="STRING" id="75743.A0A401PWH8"/>
<feature type="binding site" evidence="5">
    <location>
        <begin position="190"/>
        <end position="197"/>
    </location>
    <ligand>
        <name>ATP</name>
        <dbReference type="ChEBI" id="CHEBI:30616"/>
    </ligand>
</feature>
<keyword evidence="5" id="KW-0505">Motor protein</keyword>
<dbReference type="PANTHER" id="PTHR47968:SF71">
    <property type="entry name" value="KINESIN-LIKE PROTEIN"/>
    <property type="match status" value="1"/>
</dbReference>
<dbReference type="GO" id="GO:0008017">
    <property type="term" value="F:microtubule binding"/>
    <property type="evidence" value="ECO:0007669"/>
    <property type="project" value="InterPro"/>
</dbReference>
<dbReference type="OMA" id="HHHRVCV"/>
<proteinExistence type="inferred from homology"/>
<feature type="domain" description="Kinesin motor" evidence="6">
    <location>
        <begin position="87"/>
        <end position="280"/>
    </location>
</feature>
<name>A0A401PWH8_SCYTO</name>
<evidence type="ECO:0000256" key="1">
    <source>
        <dbReference type="ARBA" id="ARBA00004245"/>
    </source>
</evidence>